<keyword evidence="2" id="KW-1185">Reference proteome</keyword>
<evidence type="ECO:0000313" key="2">
    <source>
        <dbReference type="Proteomes" id="UP001054945"/>
    </source>
</evidence>
<reference evidence="1 2" key="1">
    <citation type="submission" date="2021-06" db="EMBL/GenBank/DDBJ databases">
        <title>Caerostris extrusa draft genome.</title>
        <authorList>
            <person name="Kono N."/>
            <person name="Arakawa K."/>
        </authorList>
    </citation>
    <scope>NUCLEOTIDE SEQUENCE [LARGE SCALE GENOMIC DNA]</scope>
</reference>
<name>A0AAV4TY26_CAEEX</name>
<dbReference type="Proteomes" id="UP001054945">
    <property type="component" value="Unassembled WGS sequence"/>
</dbReference>
<sequence>MIDERILSSSPELLPFPGIPTLPLHLRMRSPLSTSSWVSAGSGLISGFYTSYFSRDIRRDFFLLSVVLGDFVR</sequence>
<comment type="caution">
    <text evidence="1">The sequence shown here is derived from an EMBL/GenBank/DDBJ whole genome shotgun (WGS) entry which is preliminary data.</text>
</comment>
<gene>
    <name evidence="1" type="ORF">CEXT_811731</name>
</gene>
<dbReference type="EMBL" id="BPLR01011994">
    <property type="protein sequence ID" value="GIY50556.1"/>
    <property type="molecule type" value="Genomic_DNA"/>
</dbReference>
<protein>
    <submittedName>
        <fullName evidence="1">Uncharacterized protein</fullName>
    </submittedName>
</protein>
<accession>A0AAV4TY26</accession>
<proteinExistence type="predicted"/>
<organism evidence="1 2">
    <name type="scientific">Caerostris extrusa</name>
    <name type="common">Bark spider</name>
    <name type="synonym">Caerostris bankana</name>
    <dbReference type="NCBI Taxonomy" id="172846"/>
    <lineage>
        <taxon>Eukaryota</taxon>
        <taxon>Metazoa</taxon>
        <taxon>Ecdysozoa</taxon>
        <taxon>Arthropoda</taxon>
        <taxon>Chelicerata</taxon>
        <taxon>Arachnida</taxon>
        <taxon>Araneae</taxon>
        <taxon>Araneomorphae</taxon>
        <taxon>Entelegynae</taxon>
        <taxon>Araneoidea</taxon>
        <taxon>Araneidae</taxon>
        <taxon>Caerostris</taxon>
    </lineage>
</organism>
<evidence type="ECO:0000313" key="1">
    <source>
        <dbReference type="EMBL" id="GIY50556.1"/>
    </source>
</evidence>
<dbReference type="AlphaFoldDB" id="A0AAV4TY26"/>